<dbReference type="AlphaFoldDB" id="A0A543F3M5"/>
<organism evidence="3 5">
    <name type="scientific">Microbacterium kyungheense</name>
    <dbReference type="NCBI Taxonomy" id="1263636"/>
    <lineage>
        <taxon>Bacteria</taxon>
        <taxon>Bacillati</taxon>
        <taxon>Actinomycetota</taxon>
        <taxon>Actinomycetes</taxon>
        <taxon>Micrococcales</taxon>
        <taxon>Microbacteriaceae</taxon>
        <taxon>Microbacterium</taxon>
    </lineage>
</organism>
<evidence type="ECO:0000313" key="3">
    <source>
        <dbReference type="EMBL" id="TQM28431.1"/>
    </source>
</evidence>
<feature type="transmembrane region" description="Helical" evidence="1">
    <location>
        <begin position="108"/>
        <end position="127"/>
    </location>
</feature>
<feature type="transmembrane region" description="Helical" evidence="1">
    <location>
        <begin position="65"/>
        <end position="87"/>
    </location>
</feature>
<reference evidence="3 5" key="1">
    <citation type="submission" date="2019-06" db="EMBL/GenBank/DDBJ databases">
        <title>Sequencing the genomes of 1000 actinobacteria strains.</title>
        <authorList>
            <person name="Klenk H.-P."/>
        </authorList>
    </citation>
    <scope>NUCLEOTIDE SEQUENCE [LARGE SCALE GENOMIC DNA]</scope>
    <source>
        <strain evidence="3 5">DSM 105492</strain>
    </source>
</reference>
<sequence>MTVATAAPAASALRPRGRDRAVDLVRAACILGVVVLHAMMVGVAVPDGAPSFVNASDGTWWIVPLSWVLQVMPLFFVIGGFSAATAYRRSRERGSDAIAFVAGRVHRLLRPAIVTIGVVGLLLAVLATAGVPADLVSLAGFRFSQPLWFLGVFLVCQALVPALLRCHERAPLLTIGLLAAAAAGIDAARLVSGVDALGFLNLAFVWLALQQLGFFLADGRIDALSRRTRVIAAVGAVAGLAASFVSGIHSPDLVANINPPTTALLLVGVAHTALFTLLREPIARFADRRAVSSFTDFVTPRAMTVYLWHMPVLLSLAGVTAVWGLSTGLPLPAIGGPAWWLTRPAWLALALAATAAVAITAARIEAAAPPAPTGSPRRVTLAVLAGTSAVALLLVVGTTVATAAIAVALLAGALRIASLPVPARVGVGQRIGGSFVDGVQVPAPVAP</sequence>
<dbReference type="GO" id="GO:0016747">
    <property type="term" value="F:acyltransferase activity, transferring groups other than amino-acyl groups"/>
    <property type="evidence" value="ECO:0007669"/>
    <property type="project" value="InterPro"/>
</dbReference>
<feature type="transmembrane region" description="Helical" evidence="1">
    <location>
        <begin position="383"/>
        <end position="411"/>
    </location>
</feature>
<keyword evidence="1" id="KW-0472">Membrane</keyword>
<dbReference type="EMBL" id="VFPE01000002">
    <property type="protein sequence ID" value="TQM28431.1"/>
    <property type="molecule type" value="Genomic_DNA"/>
</dbReference>
<keyword evidence="3" id="KW-0012">Acyltransferase</keyword>
<feature type="transmembrane region" description="Helical" evidence="1">
    <location>
        <begin position="261"/>
        <end position="278"/>
    </location>
</feature>
<feature type="transmembrane region" description="Helical" evidence="1">
    <location>
        <begin position="305"/>
        <end position="325"/>
    </location>
</feature>
<feature type="transmembrane region" description="Helical" evidence="1">
    <location>
        <begin position="171"/>
        <end position="191"/>
    </location>
</feature>
<dbReference type="Pfam" id="PF01757">
    <property type="entry name" value="Acyl_transf_3"/>
    <property type="match status" value="1"/>
</dbReference>
<feature type="domain" description="Acyltransferase 3" evidence="2">
    <location>
        <begin position="21"/>
        <end position="360"/>
    </location>
</feature>
<protein>
    <submittedName>
        <fullName evidence="3">Acyltransferase-like protein</fullName>
    </submittedName>
</protein>
<comment type="caution">
    <text evidence="3">The sequence shown here is derived from an EMBL/GenBank/DDBJ whole genome shotgun (WGS) entry which is preliminary data.</text>
</comment>
<dbReference type="OrthoDB" id="8206682at2"/>
<dbReference type="RefSeq" id="WP_141893577.1">
    <property type="nucleotide sequence ID" value="NZ_BAABLH010000005.1"/>
</dbReference>
<feature type="transmembrane region" description="Helical" evidence="1">
    <location>
        <begin position="345"/>
        <end position="362"/>
    </location>
</feature>
<feature type="transmembrane region" description="Helical" evidence="1">
    <location>
        <begin position="147"/>
        <end position="164"/>
    </location>
</feature>
<evidence type="ECO:0000259" key="2">
    <source>
        <dbReference type="Pfam" id="PF01757"/>
    </source>
</evidence>
<keyword evidence="5" id="KW-1185">Reference proteome</keyword>
<evidence type="ECO:0000313" key="5">
    <source>
        <dbReference type="Proteomes" id="UP000320235"/>
    </source>
</evidence>
<name>A0A543F3M5_9MICO</name>
<feature type="transmembrane region" description="Helical" evidence="1">
    <location>
        <begin position="197"/>
        <end position="217"/>
    </location>
</feature>
<feature type="transmembrane region" description="Helical" evidence="1">
    <location>
        <begin position="229"/>
        <end position="249"/>
    </location>
</feature>
<dbReference type="EMBL" id="VFPE01000001">
    <property type="protein sequence ID" value="TQM35028.1"/>
    <property type="molecule type" value="Genomic_DNA"/>
</dbReference>
<evidence type="ECO:0000313" key="4">
    <source>
        <dbReference type="EMBL" id="TQM35028.1"/>
    </source>
</evidence>
<accession>A0A543F3M5</accession>
<dbReference type="InterPro" id="IPR002656">
    <property type="entry name" value="Acyl_transf_3_dom"/>
</dbReference>
<keyword evidence="1" id="KW-1133">Transmembrane helix</keyword>
<evidence type="ECO:0000256" key="1">
    <source>
        <dbReference type="SAM" id="Phobius"/>
    </source>
</evidence>
<proteinExistence type="predicted"/>
<keyword evidence="1" id="KW-0812">Transmembrane</keyword>
<feature type="transmembrane region" description="Helical" evidence="1">
    <location>
        <begin position="24"/>
        <end position="45"/>
    </location>
</feature>
<dbReference type="Proteomes" id="UP000320235">
    <property type="component" value="Unassembled WGS sequence"/>
</dbReference>
<gene>
    <name evidence="4" type="ORF">FB391_1324</name>
    <name evidence="3" type="ORF">FB391_2498</name>
</gene>
<keyword evidence="3" id="KW-0808">Transferase</keyword>